<dbReference type="EMBL" id="MKIN01000027">
    <property type="protein sequence ID" value="OLP47774.1"/>
    <property type="molecule type" value="Genomic_DNA"/>
</dbReference>
<dbReference type="EMBL" id="JACIED010000002">
    <property type="protein sequence ID" value="MBB4007215.1"/>
    <property type="molecule type" value="Genomic_DNA"/>
</dbReference>
<proteinExistence type="predicted"/>
<name>A0A1Q8ZZN8_9HYPH</name>
<feature type="transmembrane region" description="Helical" evidence="1">
    <location>
        <begin position="119"/>
        <end position="140"/>
    </location>
</feature>
<keyword evidence="1" id="KW-0812">Transmembrane</keyword>
<evidence type="ECO:0000259" key="2">
    <source>
        <dbReference type="Pfam" id="PF12158"/>
    </source>
</evidence>
<reference evidence="3 6" key="2">
    <citation type="submission" date="2020-08" db="EMBL/GenBank/DDBJ databases">
        <title>Genomic Encyclopedia of Type Strains, Phase IV (KMG-IV): sequencing the most valuable type-strain genomes for metagenomic binning, comparative biology and taxonomic classification.</title>
        <authorList>
            <person name="Goeker M."/>
        </authorList>
    </citation>
    <scope>NUCLEOTIDE SEQUENCE [LARGE SCALE GENOMIC DNA]</scope>
    <source>
        <strain evidence="3 6">DSM 100021</strain>
    </source>
</reference>
<protein>
    <recommendedName>
        <fullName evidence="2">DUF3592 domain-containing protein</fullName>
    </recommendedName>
</protein>
<comment type="caution">
    <text evidence="4">The sequence shown here is derived from an EMBL/GenBank/DDBJ whole genome shotgun (WGS) entry which is preliminary data.</text>
</comment>
<keyword evidence="1" id="KW-0472">Membrane</keyword>
<organism evidence="4 5">
    <name type="scientific">Allorhizobium taibaishanense</name>
    <dbReference type="NCBI Taxonomy" id="887144"/>
    <lineage>
        <taxon>Bacteria</taxon>
        <taxon>Pseudomonadati</taxon>
        <taxon>Pseudomonadota</taxon>
        <taxon>Alphaproteobacteria</taxon>
        <taxon>Hyphomicrobiales</taxon>
        <taxon>Rhizobiaceae</taxon>
        <taxon>Rhizobium/Agrobacterium group</taxon>
        <taxon>Allorhizobium</taxon>
    </lineage>
</organism>
<sequence>MGKIMTWIGYVFTLIGLAFLVTGGWLFYSDHQFAARAIHAPGVVTDLARKRGHDDDGTTFTAIVQFTDANGQSQEMADSISANPPRFSKGDKVDVLYDPQAPSSAVINDGWGRYFLPGLFSGLGFVFAIIGGTFLVIIITRNRKRIWLQRFGRPVDADFLHVYLDRSVEINGAHPFRVVAQGPDPQTGQLQRYQSEPIWVDPTAQLEGRKLKVLVDPQKPARHFVDLSPVLGKQT</sequence>
<gene>
    <name evidence="4" type="ORF">BJF91_05270</name>
    <name evidence="3" type="ORF">GGQ71_001478</name>
</gene>
<dbReference type="InterPro" id="IPR021994">
    <property type="entry name" value="DUF3592"/>
</dbReference>
<keyword evidence="1" id="KW-1133">Transmembrane helix</keyword>
<dbReference type="Proteomes" id="UP000544107">
    <property type="component" value="Unassembled WGS sequence"/>
</dbReference>
<evidence type="ECO:0000313" key="4">
    <source>
        <dbReference type="EMBL" id="OLP47774.1"/>
    </source>
</evidence>
<feature type="domain" description="DUF3592" evidence="2">
    <location>
        <begin position="40"/>
        <end position="111"/>
    </location>
</feature>
<dbReference type="AlphaFoldDB" id="A0A1Q8ZZN8"/>
<dbReference type="RefSeq" id="WP_075616954.1">
    <property type="nucleotide sequence ID" value="NZ_JACIED010000002.1"/>
</dbReference>
<feature type="transmembrane region" description="Helical" evidence="1">
    <location>
        <begin position="7"/>
        <end position="28"/>
    </location>
</feature>
<dbReference type="Proteomes" id="UP000185598">
    <property type="component" value="Unassembled WGS sequence"/>
</dbReference>
<reference evidence="4 5" key="1">
    <citation type="submission" date="2016-09" db="EMBL/GenBank/DDBJ databases">
        <title>Rhizobium oryziradicis sp. nov., isolated from the root of rice.</title>
        <authorList>
            <person name="Zhao J."/>
            <person name="Zhang X."/>
        </authorList>
    </citation>
    <scope>NUCLEOTIDE SEQUENCE [LARGE SCALE GENOMIC DNA]</scope>
    <source>
        <strain evidence="4 5">14971</strain>
    </source>
</reference>
<evidence type="ECO:0000313" key="6">
    <source>
        <dbReference type="Proteomes" id="UP000544107"/>
    </source>
</evidence>
<accession>A0A1Q8ZZN8</accession>
<keyword evidence="5" id="KW-1185">Reference proteome</keyword>
<evidence type="ECO:0000313" key="5">
    <source>
        <dbReference type="Proteomes" id="UP000185598"/>
    </source>
</evidence>
<evidence type="ECO:0000256" key="1">
    <source>
        <dbReference type="SAM" id="Phobius"/>
    </source>
</evidence>
<evidence type="ECO:0000313" key="3">
    <source>
        <dbReference type="EMBL" id="MBB4007215.1"/>
    </source>
</evidence>
<dbReference type="Pfam" id="PF12158">
    <property type="entry name" value="DUF3592"/>
    <property type="match status" value="1"/>
</dbReference>